<dbReference type="RefSeq" id="WP_128532093.1">
    <property type="nucleotide sequence ID" value="NZ_SBIW01000002.1"/>
</dbReference>
<keyword evidence="4" id="KW-1185">Reference proteome</keyword>
<protein>
    <submittedName>
        <fullName evidence="3">Phosphatase PAP2 family protein</fullName>
    </submittedName>
</protein>
<evidence type="ECO:0000313" key="3">
    <source>
        <dbReference type="EMBL" id="RWY55409.1"/>
    </source>
</evidence>
<keyword evidence="1" id="KW-0472">Membrane</keyword>
<accession>A0A3S3Z1X9</accession>
<dbReference type="Proteomes" id="UP000286701">
    <property type="component" value="Unassembled WGS sequence"/>
</dbReference>
<comment type="caution">
    <text evidence="3">The sequence shown here is derived from an EMBL/GenBank/DDBJ whole genome shotgun (WGS) entry which is preliminary data.</text>
</comment>
<dbReference type="Pfam" id="PF01569">
    <property type="entry name" value="PAP2"/>
    <property type="match status" value="1"/>
</dbReference>
<evidence type="ECO:0000259" key="2">
    <source>
        <dbReference type="SMART" id="SM00014"/>
    </source>
</evidence>
<feature type="transmembrane region" description="Helical" evidence="1">
    <location>
        <begin position="84"/>
        <end position="104"/>
    </location>
</feature>
<feature type="transmembrane region" description="Helical" evidence="1">
    <location>
        <begin position="184"/>
        <end position="203"/>
    </location>
</feature>
<dbReference type="InterPro" id="IPR000326">
    <property type="entry name" value="PAP2/HPO"/>
</dbReference>
<keyword evidence="1" id="KW-1133">Transmembrane helix</keyword>
<dbReference type="PANTHER" id="PTHR14969:SF13">
    <property type="entry name" value="AT30094P"/>
    <property type="match status" value="1"/>
</dbReference>
<feature type="transmembrane region" description="Helical" evidence="1">
    <location>
        <begin position="54"/>
        <end position="77"/>
    </location>
</feature>
<dbReference type="InterPro" id="IPR036938">
    <property type="entry name" value="PAP2/HPO_sf"/>
</dbReference>
<dbReference type="AlphaFoldDB" id="A0A3S3Z1X9"/>
<gene>
    <name evidence="3" type="ORF">EPL05_03275</name>
</gene>
<sequence length="214" mass="24415">MKKNFVWYLSGAITTGFLLLTALVFVDPLPMIDREFSEEVQEHHNLLLDHAMKFISWFGDIPGLAILIGGTALLFLIYSYKKEALFIVLTGLSGLVSTLVKLLVNRPRPLPSLVRVIEKTQQQSFPSGHVLFYTVFFGFLLLLMHRLDDLNKKLRILISFVSIFLLFTVPVSRVYLGAHWFTDVLAGLFLGLLSLAGLSFFYLRVKDYKTQIRE</sequence>
<dbReference type="Gene3D" id="1.20.144.10">
    <property type="entry name" value="Phosphatidic acid phosphatase type 2/haloperoxidase"/>
    <property type="match status" value="2"/>
</dbReference>
<evidence type="ECO:0000313" key="4">
    <source>
        <dbReference type="Proteomes" id="UP000286701"/>
    </source>
</evidence>
<dbReference type="EMBL" id="SBIW01000002">
    <property type="protein sequence ID" value="RWY55409.1"/>
    <property type="molecule type" value="Genomic_DNA"/>
</dbReference>
<feature type="domain" description="Phosphatidic acid phosphatase type 2/haloperoxidase" evidence="2">
    <location>
        <begin position="84"/>
        <end position="199"/>
    </location>
</feature>
<organism evidence="3 4">
    <name type="scientific">Mucilaginibacter gilvus</name>
    <dbReference type="NCBI Taxonomy" id="2305909"/>
    <lineage>
        <taxon>Bacteria</taxon>
        <taxon>Pseudomonadati</taxon>
        <taxon>Bacteroidota</taxon>
        <taxon>Sphingobacteriia</taxon>
        <taxon>Sphingobacteriales</taxon>
        <taxon>Sphingobacteriaceae</taxon>
        <taxon>Mucilaginibacter</taxon>
    </lineage>
</organism>
<evidence type="ECO:0000256" key="1">
    <source>
        <dbReference type="SAM" id="Phobius"/>
    </source>
</evidence>
<feature type="transmembrane region" description="Helical" evidence="1">
    <location>
        <begin position="5"/>
        <end position="26"/>
    </location>
</feature>
<dbReference type="SUPFAM" id="SSF48317">
    <property type="entry name" value="Acid phosphatase/Vanadium-dependent haloperoxidase"/>
    <property type="match status" value="1"/>
</dbReference>
<feature type="transmembrane region" description="Helical" evidence="1">
    <location>
        <begin position="124"/>
        <end position="144"/>
    </location>
</feature>
<dbReference type="OrthoDB" id="9773582at2"/>
<keyword evidence="1" id="KW-0812">Transmembrane</keyword>
<dbReference type="PANTHER" id="PTHR14969">
    <property type="entry name" value="SPHINGOSINE-1-PHOSPHATE PHOSPHOHYDROLASE"/>
    <property type="match status" value="1"/>
</dbReference>
<name>A0A3S3Z1X9_9SPHI</name>
<dbReference type="CDD" id="cd03392">
    <property type="entry name" value="PAP2_like_2"/>
    <property type="match status" value="1"/>
</dbReference>
<reference evidence="3 4" key="1">
    <citation type="submission" date="2019-01" db="EMBL/GenBank/DDBJ databases">
        <title>Mucilaginibacter antarcticum sp. nov., isolated from antarctic soil.</title>
        <authorList>
            <person name="Yan Y.-Q."/>
            <person name="Du Z.-J."/>
        </authorList>
    </citation>
    <scope>NUCLEOTIDE SEQUENCE [LARGE SCALE GENOMIC DNA]</scope>
    <source>
        <strain evidence="3 4">F01003</strain>
    </source>
</reference>
<feature type="transmembrane region" description="Helical" evidence="1">
    <location>
        <begin position="156"/>
        <end position="178"/>
    </location>
</feature>
<proteinExistence type="predicted"/>
<dbReference type="SMART" id="SM00014">
    <property type="entry name" value="acidPPc"/>
    <property type="match status" value="1"/>
</dbReference>